<dbReference type="GO" id="GO:0004791">
    <property type="term" value="F:thioredoxin-disulfide reductase (NADPH) activity"/>
    <property type="evidence" value="ECO:0007669"/>
    <property type="project" value="UniProtKB-EC"/>
</dbReference>
<dbReference type="Proteomes" id="UP000238312">
    <property type="component" value="Unassembled WGS sequence"/>
</dbReference>
<evidence type="ECO:0000313" key="8">
    <source>
        <dbReference type="Proteomes" id="UP000238312"/>
    </source>
</evidence>
<dbReference type="AlphaFoldDB" id="A0A2T0MRN0"/>
<dbReference type="Pfam" id="PF07992">
    <property type="entry name" value="Pyr_redox_2"/>
    <property type="match status" value="1"/>
</dbReference>
<comment type="caution">
    <text evidence="7">The sequence shown here is derived from an EMBL/GenBank/DDBJ whole genome shotgun (WGS) entry which is preliminary data.</text>
</comment>
<comment type="catalytic activity">
    <reaction evidence="3">
        <text>[thioredoxin]-dithiol + NADP(+) = [thioredoxin]-disulfide + NADPH + H(+)</text>
        <dbReference type="Rhea" id="RHEA:20345"/>
        <dbReference type="Rhea" id="RHEA-COMP:10698"/>
        <dbReference type="Rhea" id="RHEA-COMP:10700"/>
        <dbReference type="ChEBI" id="CHEBI:15378"/>
        <dbReference type="ChEBI" id="CHEBI:29950"/>
        <dbReference type="ChEBI" id="CHEBI:50058"/>
        <dbReference type="ChEBI" id="CHEBI:57783"/>
        <dbReference type="ChEBI" id="CHEBI:58349"/>
        <dbReference type="EC" id="1.8.1.9"/>
    </reaction>
</comment>
<name>A0A2T0MRN0_9ACTN</name>
<feature type="domain" description="FAD/NAD(P)-binding" evidence="5">
    <location>
        <begin position="33"/>
        <end position="320"/>
    </location>
</feature>
<evidence type="ECO:0000256" key="3">
    <source>
        <dbReference type="ARBA" id="ARBA00048132"/>
    </source>
</evidence>
<evidence type="ECO:0000256" key="1">
    <source>
        <dbReference type="ARBA" id="ARBA00022630"/>
    </source>
</evidence>
<dbReference type="SUPFAM" id="SSF51905">
    <property type="entry name" value="FAD/NAD(P)-binding domain"/>
    <property type="match status" value="1"/>
</dbReference>
<reference evidence="7 8" key="1">
    <citation type="submission" date="2018-03" db="EMBL/GenBank/DDBJ databases">
        <title>Genomic Encyclopedia of Type Strains, Phase III (KMG-III): the genomes of soil and plant-associated and newly described type strains.</title>
        <authorList>
            <person name="Whitman W."/>
        </authorList>
    </citation>
    <scope>NUCLEOTIDE SEQUENCE [LARGE SCALE GENOMIC DNA]</scope>
    <source>
        <strain evidence="7 8">CGMCC 4.7104</strain>
    </source>
</reference>
<keyword evidence="8" id="KW-1185">Reference proteome</keyword>
<gene>
    <name evidence="7" type="ORF">B0I32_116248</name>
</gene>
<feature type="region of interest" description="Disordered" evidence="4">
    <location>
        <begin position="522"/>
        <end position="543"/>
    </location>
</feature>
<dbReference type="InterPro" id="IPR050097">
    <property type="entry name" value="Ferredoxin-NADP_redctase_2"/>
</dbReference>
<dbReference type="InterPro" id="IPR036188">
    <property type="entry name" value="FAD/NAD-bd_sf"/>
</dbReference>
<dbReference type="PRINTS" id="PR00469">
    <property type="entry name" value="PNDRDTASEII"/>
</dbReference>
<feature type="domain" description="Methyltransferase" evidence="6">
    <location>
        <begin position="384"/>
        <end position="477"/>
    </location>
</feature>
<proteinExistence type="predicted"/>
<dbReference type="Pfam" id="PF13649">
    <property type="entry name" value="Methyltransf_25"/>
    <property type="match status" value="1"/>
</dbReference>
<dbReference type="PRINTS" id="PR00368">
    <property type="entry name" value="FADPNR"/>
</dbReference>
<accession>A0A2T0MRN0</accession>
<dbReference type="SUPFAM" id="SSF53335">
    <property type="entry name" value="S-adenosyl-L-methionine-dependent methyltransferases"/>
    <property type="match status" value="1"/>
</dbReference>
<keyword evidence="1" id="KW-0285">Flavoprotein</keyword>
<evidence type="ECO:0000259" key="5">
    <source>
        <dbReference type="Pfam" id="PF07992"/>
    </source>
</evidence>
<evidence type="ECO:0000259" key="6">
    <source>
        <dbReference type="Pfam" id="PF13649"/>
    </source>
</evidence>
<evidence type="ECO:0000256" key="4">
    <source>
        <dbReference type="SAM" id="MobiDB-lite"/>
    </source>
</evidence>
<dbReference type="InterPro" id="IPR023753">
    <property type="entry name" value="FAD/NAD-binding_dom"/>
</dbReference>
<dbReference type="InterPro" id="IPR041698">
    <property type="entry name" value="Methyltransf_25"/>
</dbReference>
<dbReference type="CDD" id="cd02440">
    <property type="entry name" value="AdoMet_MTases"/>
    <property type="match status" value="1"/>
</dbReference>
<dbReference type="PANTHER" id="PTHR48105">
    <property type="entry name" value="THIOREDOXIN REDUCTASE 1-RELATED-RELATED"/>
    <property type="match status" value="1"/>
</dbReference>
<dbReference type="InterPro" id="IPR029063">
    <property type="entry name" value="SAM-dependent_MTases_sf"/>
</dbReference>
<evidence type="ECO:0000313" key="7">
    <source>
        <dbReference type="EMBL" id="PRX60857.1"/>
    </source>
</evidence>
<keyword evidence="2" id="KW-0560">Oxidoreductase</keyword>
<protein>
    <submittedName>
        <fullName evidence="7">Thioredoxin reductase</fullName>
    </submittedName>
</protein>
<dbReference type="Gene3D" id="3.40.50.150">
    <property type="entry name" value="Vaccinia Virus protein VP39"/>
    <property type="match status" value="1"/>
</dbReference>
<organism evidence="7 8">
    <name type="scientific">Nonomuraea fuscirosea</name>
    <dbReference type="NCBI Taxonomy" id="1291556"/>
    <lineage>
        <taxon>Bacteria</taxon>
        <taxon>Bacillati</taxon>
        <taxon>Actinomycetota</taxon>
        <taxon>Actinomycetes</taxon>
        <taxon>Streptosporangiales</taxon>
        <taxon>Streptosporangiaceae</taxon>
        <taxon>Nonomuraea</taxon>
    </lineage>
</organism>
<dbReference type="Gene3D" id="3.50.50.60">
    <property type="entry name" value="FAD/NAD(P)-binding domain"/>
    <property type="match status" value="2"/>
</dbReference>
<dbReference type="EMBL" id="PVNG01000016">
    <property type="protein sequence ID" value="PRX60857.1"/>
    <property type="molecule type" value="Genomic_DNA"/>
</dbReference>
<sequence>MKFVKRAPTDGKWPERRQAQQTFERNRVMDATYDVVVIGGGAAGLSGALTLGRARRRVLVIDAGSPRNAPAAGVHTFLGHEGVPPRELLATGREEVAGYGGEVVTGTVEKAERTGDGRFRVVLDDGSAVEAGRLLVTTGLVDELPQVAGLAERWGKDVLHCPYCHGWEVRDQIIGVLNTGPLATHQALLWRQLSQDVTLYLHTGPEPGEEAREQLAARGVTVVEGEVAGLAVSGGRLSGVRLAAGGEVPCQALAVASRMTGRTELLEGLGLETAEQEMGGHVLGVYVPSGPMGETAVPGVWVAGNVTSVIDQVVAAAAAGVRAGAAINADLVAQETREAVAARRTEELERHWDARYTESGQIWSGEPNAVLVREVSDLPPGRALDLGSGEGGDAIWLARRGWRVTAADVSGVALRRAAEQAERAGVADRIDWRRHDLAVSFPEGVFDLVSACFLHSTMEMPREKILRRAAAAVAPGGVLLVAGHAGWPSWHPDPIPGVHFPTPQEVFDSLEPAEGEWEVLRSEEQERLQNDPEGQPTTRTDNLLLLRRLH</sequence>
<evidence type="ECO:0000256" key="2">
    <source>
        <dbReference type="ARBA" id="ARBA00023002"/>
    </source>
</evidence>